<dbReference type="PROSITE" id="PS50943">
    <property type="entry name" value="HTH_CROC1"/>
    <property type="match status" value="1"/>
</dbReference>
<gene>
    <name evidence="2" type="ORF">ABID43_004947</name>
</gene>
<evidence type="ECO:0000259" key="1">
    <source>
        <dbReference type="PROSITE" id="PS50943"/>
    </source>
</evidence>
<dbReference type="EMBL" id="JBEPMM010000027">
    <property type="protein sequence ID" value="MET3695379.1"/>
    <property type="molecule type" value="Genomic_DNA"/>
</dbReference>
<accession>A0ABV2LC04</accession>
<dbReference type="InterPro" id="IPR001387">
    <property type="entry name" value="Cro/C1-type_HTH"/>
</dbReference>
<dbReference type="RefSeq" id="WP_238279332.1">
    <property type="nucleotide sequence ID" value="NZ_BPQL01000055.1"/>
</dbReference>
<dbReference type="Gene3D" id="1.10.260.40">
    <property type="entry name" value="lambda repressor-like DNA-binding domains"/>
    <property type="match status" value="1"/>
</dbReference>
<proteinExistence type="predicted"/>
<dbReference type="SUPFAM" id="SSF47413">
    <property type="entry name" value="lambda repressor-like DNA-binding domains"/>
    <property type="match status" value="1"/>
</dbReference>
<sequence length="89" mass="9413">MSLRITPRLCKAARSLAGWGQGELAEASGISKSTIGAFEAKDETARLTTMNNKAMAEAFEKAGLEFIPENGGGAGIRFRDRKDGTQGGH</sequence>
<name>A0ABV2LC04_9HYPH</name>
<dbReference type="InterPro" id="IPR010982">
    <property type="entry name" value="Lambda_DNA-bd_dom_sf"/>
</dbReference>
<evidence type="ECO:0000313" key="3">
    <source>
        <dbReference type="Proteomes" id="UP001549145"/>
    </source>
</evidence>
<evidence type="ECO:0000313" key="2">
    <source>
        <dbReference type="EMBL" id="MET3695379.1"/>
    </source>
</evidence>
<dbReference type="CDD" id="cd00093">
    <property type="entry name" value="HTH_XRE"/>
    <property type="match status" value="1"/>
</dbReference>
<dbReference type="GO" id="GO:0003677">
    <property type="term" value="F:DNA binding"/>
    <property type="evidence" value="ECO:0007669"/>
    <property type="project" value="UniProtKB-KW"/>
</dbReference>
<keyword evidence="2" id="KW-0238">DNA-binding</keyword>
<feature type="domain" description="HTH cro/C1-type" evidence="1">
    <location>
        <begin position="11"/>
        <end position="39"/>
    </location>
</feature>
<keyword evidence="3" id="KW-1185">Reference proteome</keyword>
<organism evidence="2 3">
    <name type="scientific">Methylobacterium goesingense</name>
    <dbReference type="NCBI Taxonomy" id="243690"/>
    <lineage>
        <taxon>Bacteria</taxon>
        <taxon>Pseudomonadati</taxon>
        <taxon>Pseudomonadota</taxon>
        <taxon>Alphaproteobacteria</taxon>
        <taxon>Hyphomicrobiales</taxon>
        <taxon>Methylobacteriaceae</taxon>
        <taxon>Methylobacterium</taxon>
    </lineage>
</organism>
<dbReference type="Proteomes" id="UP001549145">
    <property type="component" value="Unassembled WGS sequence"/>
</dbReference>
<comment type="caution">
    <text evidence="2">The sequence shown here is derived from an EMBL/GenBank/DDBJ whole genome shotgun (WGS) entry which is preliminary data.</text>
</comment>
<protein>
    <submittedName>
        <fullName evidence="2">DNA-binding XRE family transcriptional regulator</fullName>
    </submittedName>
</protein>
<reference evidence="2 3" key="1">
    <citation type="submission" date="2024-06" db="EMBL/GenBank/DDBJ databases">
        <title>Genomic Encyclopedia of Type Strains, Phase IV (KMG-IV): sequencing the most valuable type-strain genomes for metagenomic binning, comparative biology and taxonomic classification.</title>
        <authorList>
            <person name="Goeker M."/>
        </authorList>
    </citation>
    <scope>NUCLEOTIDE SEQUENCE [LARGE SCALE GENOMIC DNA]</scope>
    <source>
        <strain evidence="2 3">DSM 21331</strain>
    </source>
</reference>